<evidence type="ECO:0000259" key="2">
    <source>
        <dbReference type="Pfam" id="PF01979"/>
    </source>
</evidence>
<accession>A0A1W2BVB3</accession>
<gene>
    <name evidence="3" type="ORF">SAMN04488524_2640</name>
</gene>
<dbReference type="AlphaFoldDB" id="A0A1W2BVB3"/>
<dbReference type="InterPro" id="IPR032466">
    <property type="entry name" value="Metal_Hydrolase"/>
</dbReference>
<evidence type="ECO:0000256" key="1">
    <source>
        <dbReference type="ARBA" id="ARBA00022801"/>
    </source>
</evidence>
<dbReference type="Gene3D" id="3.20.20.140">
    <property type="entry name" value="Metal-dependent hydrolases"/>
    <property type="match status" value="1"/>
</dbReference>
<dbReference type="GO" id="GO:0016787">
    <property type="term" value="F:hydrolase activity"/>
    <property type="evidence" value="ECO:0007669"/>
    <property type="project" value="UniProtKB-KW"/>
</dbReference>
<dbReference type="STRING" id="151894.SAMN04488524_2640"/>
<sequence length="392" mass="43797">MISPVSATYIYPVSAPPVKNGVLTFDEQGTITGVFTAEEARERQLKNIRHYEGLLAPGFVNTHCHLELSHLKDQIPQHTGLPEFVQSVIKLRNFNAQEREEAMAKADAAMYASGIVAVGDISNQPVTKPIKQHSKLYYHTFLEIMGFRPEQAEAIMERVKQLKDEFGSLPISIVPHAPYSVSSELFKVLAEYAAETGGPISIHNQETKEENDFFERKEGGFLDLFEFLGQDIDFYQPSGKTSLQTYLPLLPPELKTLLVHNTYTSAADATFAASVHPNLYWGLCPKANLYIENRLPDVDMMRRAGLRITIGTDSLASNNSLDLLSELNVLQQHFNVPTEDLLKWATFNGAEFLGITQQFGSFEPGKRPGLNLLGFKEQDGKVILGNELQRLL</sequence>
<keyword evidence="1" id="KW-0378">Hydrolase</keyword>
<dbReference type="RefSeq" id="WP_084239704.1">
    <property type="nucleotide sequence ID" value="NZ_FWXT01000001.1"/>
</dbReference>
<dbReference type="SUPFAM" id="SSF51556">
    <property type="entry name" value="Metallo-dependent hydrolases"/>
    <property type="match status" value="1"/>
</dbReference>
<dbReference type="InterPro" id="IPR006680">
    <property type="entry name" value="Amidohydro-rel"/>
</dbReference>
<dbReference type="Pfam" id="PF01979">
    <property type="entry name" value="Amidohydro_1"/>
    <property type="match status" value="1"/>
</dbReference>
<name>A0A1W2BVB3_9SPHI</name>
<keyword evidence="4" id="KW-1185">Reference proteome</keyword>
<dbReference type="PANTHER" id="PTHR43794">
    <property type="entry name" value="AMINOHYDROLASE SSNA-RELATED"/>
    <property type="match status" value="1"/>
</dbReference>
<proteinExistence type="predicted"/>
<dbReference type="EMBL" id="FWXT01000001">
    <property type="protein sequence ID" value="SMC76552.1"/>
    <property type="molecule type" value="Genomic_DNA"/>
</dbReference>
<reference evidence="4" key="1">
    <citation type="submission" date="2017-04" db="EMBL/GenBank/DDBJ databases">
        <authorList>
            <person name="Varghese N."/>
            <person name="Submissions S."/>
        </authorList>
    </citation>
    <scope>NUCLEOTIDE SEQUENCE [LARGE SCALE GENOMIC DNA]</scope>
    <source>
        <strain evidence="4">DSM 12126</strain>
    </source>
</reference>
<evidence type="ECO:0000313" key="4">
    <source>
        <dbReference type="Proteomes" id="UP000192756"/>
    </source>
</evidence>
<organism evidence="3 4">
    <name type="scientific">Pedobacter africanus</name>
    <dbReference type="NCBI Taxonomy" id="151894"/>
    <lineage>
        <taxon>Bacteria</taxon>
        <taxon>Pseudomonadati</taxon>
        <taxon>Bacteroidota</taxon>
        <taxon>Sphingobacteriia</taxon>
        <taxon>Sphingobacteriales</taxon>
        <taxon>Sphingobacteriaceae</taxon>
        <taxon>Pedobacter</taxon>
    </lineage>
</organism>
<evidence type="ECO:0000313" key="3">
    <source>
        <dbReference type="EMBL" id="SMC76552.1"/>
    </source>
</evidence>
<dbReference type="PANTHER" id="PTHR43794:SF11">
    <property type="entry name" value="AMIDOHYDROLASE-RELATED DOMAIN-CONTAINING PROTEIN"/>
    <property type="match status" value="1"/>
</dbReference>
<dbReference type="OrthoDB" id="9807210at2"/>
<dbReference type="Proteomes" id="UP000192756">
    <property type="component" value="Unassembled WGS sequence"/>
</dbReference>
<dbReference type="InterPro" id="IPR050287">
    <property type="entry name" value="MTA/SAH_deaminase"/>
</dbReference>
<feature type="domain" description="Amidohydrolase-related" evidence="2">
    <location>
        <begin position="55"/>
        <end position="373"/>
    </location>
</feature>
<protein>
    <submittedName>
        <fullName evidence="3">Cytosine/adenosine deaminase</fullName>
    </submittedName>
</protein>